<protein>
    <submittedName>
        <fullName evidence="2">Uncharacterized protein</fullName>
    </submittedName>
</protein>
<dbReference type="VEuPathDB" id="FungiDB:ASPSYDRAFT_1140269"/>
<organism evidence="2 3">
    <name type="scientific">Aspergillus sydowii CBS 593.65</name>
    <dbReference type="NCBI Taxonomy" id="1036612"/>
    <lineage>
        <taxon>Eukaryota</taxon>
        <taxon>Fungi</taxon>
        <taxon>Dikarya</taxon>
        <taxon>Ascomycota</taxon>
        <taxon>Pezizomycotina</taxon>
        <taxon>Eurotiomycetes</taxon>
        <taxon>Eurotiomycetidae</taxon>
        <taxon>Eurotiales</taxon>
        <taxon>Aspergillaceae</taxon>
        <taxon>Aspergillus</taxon>
        <taxon>Aspergillus subgen. Nidulantes</taxon>
    </lineage>
</organism>
<evidence type="ECO:0000313" key="3">
    <source>
        <dbReference type="Proteomes" id="UP000184356"/>
    </source>
</evidence>
<dbReference type="GeneID" id="63756040"/>
<sequence>MRMEARVPRNHELRWTPAPGLNSFSSHGILLKFANNRFLNKLHFPEGHYYRAPPVSPSRNAASQLVRCSPPTPIFPHPPNPHRSCQSQIPPAPPRLLLARSNIHSPSSYGPPPPVPVSPPSLTTSFALSSPLRLTSAQHVR</sequence>
<dbReference type="EMBL" id="KV878590">
    <property type="protein sequence ID" value="OJJ56452.1"/>
    <property type="molecule type" value="Genomic_DNA"/>
</dbReference>
<keyword evidence="3" id="KW-1185">Reference proteome</keyword>
<evidence type="ECO:0000313" key="2">
    <source>
        <dbReference type="EMBL" id="OJJ56452.1"/>
    </source>
</evidence>
<dbReference type="Proteomes" id="UP000184356">
    <property type="component" value="Unassembled WGS sequence"/>
</dbReference>
<evidence type="ECO:0000256" key="1">
    <source>
        <dbReference type="SAM" id="MobiDB-lite"/>
    </source>
</evidence>
<dbReference type="RefSeq" id="XP_040700258.1">
    <property type="nucleotide sequence ID" value="XM_040839967.1"/>
</dbReference>
<feature type="compositionally biased region" description="Pro residues" evidence="1">
    <location>
        <begin position="109"/>
        <end position="119"/>
    </location>
</feature>
<feature type="region of interest" description="Disordered" evidence="1">
    <location>
        <begin position="61"/>
        <end position="122"/>
    </location>
</feature>
<feature type="compositionally biased region" description="Pro residues" evidence="1">
    <location>
        <begin position="70"/>
        <end position="81"/>
    </location>
</feature>
<gene>
    <name evidence="2" type="ORF">ASPSYDRAFT_1140269</name>
</gene>
<reference evidence="3" key="1">
    <citation type="journal article" date="2017" name="Genome Biol.">
        <title>Comparative genomics reveals high biological diversity and specific adaptations in the industrially and medically important fungal genus Aspergillus.</title>
        <authorList>
            <person name="de Vries R.P."/>
            <person name="Riley R."/>
            <person name="Wiebenga A."/>
            <person name="Aguilar-Osorio G."/>
            <person name="Amillis S."/>
            <person name="Uchima C.A."/>
            <person name="Anderluh G."/>
            <person name="Asadollahi M."/>
            <person name="Askin M."/>
            <person name="Barry K."/>
            <person name="Battaglia E."/>
            <person name="Bayram O."/>
            <person name="Benocci T."/>
            <person name="Braus-Stromeyer S.A."/>
            <person name="Caldana C."/>
            <person name="Canovas D."/>
            <person name="Cerqueira G.C."/>
            <person name="Chen F."/>
            <person name="Chen W."/>
            <person name="Choi C."/>
            <person name="Clum A."/>
            <person name="Dos Santos R.A."/>
            <person name="Damasio A.R."/>
            <person name="Diallinas G."/>
            <person name="Emri T."/>
            <person name="Fekete E."/>
            <person name="Flipphi M."/>
            <person name="Freyberg S."/>
            <person name="Gallo A."/>
            <person name="Gournas C."/>
            <person name="Habgood R."/>
            <person name="Hainaut M."/>
            <person name="Harispe M.L."/>
            <person name="Henrissat B."/>
            <person name="Hilden K.S."/>
            <person name="Hope R."/>
            <person name="Hossain A."/>
            <person name="Karabika E."/>
            <person name="Karaffa L."/>
            <person name="Karanyi Z."/>
            <person name="Krasevec N."/>
            <person name="Kuo A."/>
            <person name="Kusch H."/>
            <person name="LaButti K."/>
            <person name="Lagendijk E.L."/>
            <person name="Lapidus A."/>
            <person name="Levasseur A."/>
            <person name="Lindquist E."/>
            <person name="Lipzen A."/>
            <person name="Logrieco A.F."/>
            <person name="MacCabe A."/>
            <person name="Maekelae M.R."/>
            <person name="Malavazi I."/>
            <person name="Melin P."/>
            <person name="Meyer V."/>
            <person name="Mielnichuk N."/>
            <person name="Miskei M."/>
            <person name="Molnar A.P."/>
            <person name="Mule G."/>
            <person name="Ngan C.Y."/>
            <person name="Orejas M."/>
            <person name="Orosz E."/>
            <person name="Ouedraogo J.P."/>
            <person name="Overkamp K.M."/>
            <person name="Park H.-S."/>
            <person name="Perrone G."/>
            <person name="Piumi F."/>
            <person name="Punt P.J."/>
            <person name="Ram A.F."/>
            <person name="Ramon A."/>
            <person name="Rauscher S."/>
            <person name="Record E."/>
            <person name="Riano-Pachon D.M."/>
            <person name="Robert V."/>
            <person name="Roehrig J."/>
            <person name="Ruller R."/>
            <person name="Salamov A."/>
            <person name="Salih N.S."/>
            <person name="Samson R.A."/>
            <person name="Sandor E."/>
            <person name="Sanguinetti M."/>
            <person name="Schuetze T."/>
            <person name="Sepcic K."/>
            <person name="Shelest E."/>
            <person name="Sherlock G."/>
            <person name="Sophianopoulou V."/>
            <person name="Squina F.M."/>
            <person name="Sun H."/>
            <person name="Susca A."/>
            <person name="Todd R.B."/>
            <person name="Tsang A."/>
            <person name="Unkles S.E."/>
            <person name="van de Wiele N."/>
            <person name="van Rossen-Uffink D."/>
            <person name="Oliveira J.V."/>
            <person name="Vesth T.C."/>
            <person name="Visser J."/>
            <person name="Yu J.-H."/>
            <person name="Zhou M."/>
            <person name="Andersen M.R."/>
            <person name="Archer D.B."/>
            <person name="Baker S.E."/>
            <person name="Benoit I."/>
            <person name="Brakhage A.A."/>
            <person name="Braus G.H."/>
            <person name="Fischer R."/>
            <person name="Frisvad J.C."/>
            <person name="Goldman G.H."/>
            <person name="Houbraken J."/>
            <person name="Oakley B."/>
            <person name="Pocsi I."/>
            <person name="Scazzocchio C."/>
            <person name="Seiboth B."/>
            <person name="vanKuyk P.A."/>
            <person name="Wortman J."/>
            <person name="Dyer P.S."/>
            <person name="Grigoriev I.V."/>
        </authorList>
    </citation>
    <scope>NUCLEOTIDE SEQUENCE [LARGE SCALE GENOMIC DNA]</scope>
    <source>
        <strain evidence="3">CBS 593.65</strain>
    </source>
</reference>
<name>A0A1L9TAK6_9EURO</name>
<feature type="compositionally biased region" description="Low complexity" evidence="1">
    <location>
        <begin position="95"/>
        <end position="108"/>
    </location>
</feature>
<dbReference type="AlphaFoldDB" id="A0A1L9TAK6"/>
<proteinExistence type="predicted"/>
<accession>A0A1L9TAK6</accession>